<keyword evidence="3" id="KW-0479">Metal-binding</keyword>
<evidence type="ECO:0000256" key="3">
    <source>
        <dbReference type="ARBA" id="ARBA00022723"/>
    </source>
</evidence>
<dbReference type="EMBL" id="OX365700">
    <property type="protein sequence ID" value="CAI4030737.1"/>
    <property type="molecule type" value="Genomic_DNA"/>
</dbReference>
<evidence type="ECO:0000256" key="4">
    <source>
        <dbReference type="ARBA" id="ARBA00022982"/>
    </source>
</evidence>
<dbReference type="Gene3D" id="2.60.40.1190">
    <property type="match status" value="1"/>
</dbReference>
<keyword evidence="6" id="KW-0812">Transmembrane</keyword>
<keyword evidence="6" id="KW-1133">Transmembrane helix</keyword>
<proteinExistence type="predicted"/>
<feature type="transmembrane region" description="Helical" evidence="6">
    <location>
        <begin position="248"/>
        <end position="267"/>
    </location>
</feature>
<organism evidence="8 9">
    <name type="scientific">Nitrospira tepida</name>
    <dbReference type="NCBI Taxonomy" id="2973512"/>
    <lineage>
        <taxon>Bacteria</taxon>
        <taxon>Pseudomonadati</taxon>
        <taxon>Nitrospirota</taxon>
        <taxon>Nitrospiria</taxon>
        <taxon>Nitrospirales</taxon>
        <taxon>Nitrospiraceae</taxon>
        <taxon>Nitrospira</taxon>
    </lineage>
</organism>
<evidence type="ECO:0000256" key="2">
    <source>
        <dbReference type="ARBA" id="ARBA00022617"/>
    </source>
</evidence>
<evidence type="ECO:0000313" key="8">
    <source>
        <dbReference type="EMBL" id="CAI4030737.1"/>
    </source>
</evidence>
<dbReference type="GO" id="GO:0046872">
    <property type="term" value="F:metal ion binding"/>
    <property type="evidence" value="ECO:0007669"/>
    <property type="project" value="UniProtKB-KW"/>
</dbReference>
<dbReference type="Pfam" id="PF09459">
    <property type="entry name" value="EB_dh"/>
    <property type="match status" value="2"/>
</dbReference>
<keyword evidence="4" id="KW-0249">Electron transport</keyword>
<evidence type="ECO:0000256" key="5">
    <source>
        <dbReference type="ARBA" id="ARBA00023004"/>
    </source>
</evidence>
<evidence type="ECO:0000256" key="6">
    <source>
        <dbReference type="SAM" id="Phobius"/>
    </source>
</evidence>
<dbReference type="AlphaFoldDB" id="A0AA86MXB3"/>
<reference evidence="8" key="1">
    <citation type="submission" date="2022-10" db="EMBL/GenBank/DDBJ databases">
        <authorList>
            <person name="Koch H."/>
        </authorList>
    </citation>
    <scope>NUCLEOTIDE SEQUENCE</scope>
    <source>
        <strain evidence="8">DNF</strain>
    </source>
</reference>
<dbReference type="Proteomes" id="UP001179121">
    <property type="component" value="Chromosome"/>
</dbReference>
<dbReference type="GO" id="GO:0020037">
    <property type="term" value="F:heme binding"/>
    <property type="evidence" value="ECO:0007669"/>
    <property type="project" value="InterPro"/>
</dbReference>
<accession>A0AA86MXB3</accession>
<keyword evidence="5" id="KW-0408">Iron</keyword>
<name>A0AA86MXB3_9BACT</name>
<keyword evidence="2" id="KW-0349">Heme</keyword>
<dbReference type="InterPro" id="IPR019020">
    <property type="entry name" value="Cyt-c552/DMSO_Rdtase_haem-bd"/>
</dbReference>
<keyword evidence="9" id="KW-1185">Reference proteome</keyword>
<gene>
    <name evidence="8" type="ORF">DNFV4_01166</name>
</gene>
<feature type="domain" description="Cytochrome c-552/DMSO reductase-like haem-binding" evidence="7">
    <location>
        <begin position="53"/>
        <end position="225"/>
    </location>
</feature>
<dbReference type="SMART" id="SM00887">
    <property type="entry name" value="EB_dh"/>
    <property type="match status" value="1"/>
</dbReference>
<evidence type="ECO:0000259" key="7">
    <source>
        <dbReference type="SMART" id="SM00887"/>
    </source>
</evidence>
<dbReference type="KEGG" id="nti:DNFV4_01166"/>
<keyword evidence="6" id="KW-0472">Membrane</keyword>
<sequence length="276" mass="30070">MSQCSASWGRPVTIIGGGLLGLMLMATAAVAQESVAVRANMVKGNLPVDDPTAAAWTQAPASEFPMSPQVHWKERIQAVTVNSVKVRSLHDGTNIAIMLEYEDPTQDPDDAAALEFMVGDKKAHFAHGQPMLQVEGGPVNIWYWKNKDGKAVDMTAKGFGTLRPQADQDVKAKGVYDNGKWRVVFSRALTTGNVEEDTQIKPGEFINIAFAVWDGIKTESGEVKEKGSQKAVSSWWYFRAEPPADYSAYLYALMAMGIAAAFQFVLIRKLKKGASA</sequence>
<keyword evidence="1" id="KW-0813">Transport</keyword>
<evidence type="ECO:0000256" key="1">
    <source>
        <dbReference type="ARBA" id="ARBA00022448"/>
    </source>
</evidence>
<evidence type="ECO:0000313" key="9">
    <source>
        <dbReference type="Proteomes" id="UP001179121"/>
    </source>
</evidence>
<protein>
    <submittedName>
        <fullName evidence="8">Nitrite oxidoreductase, membrane subunit</fullName>
    </submittedName>
</protein>